<name>A0A699GWB7_TANCI</name>
<evidence type="ECO:0000313" key="2">
    <source>
        <dbReference type="EMBL" id="GEW54144.1"/>
    </source>
</evidence>
<dbReference type="AlphaFoldDB" id="A0A699GWB7"/>
<feature type="compositionally biased region" description="Polar residues" evidence="1">
    <location>
        <begin position="1"/>
        <end position="10"/>
    </location>
</feature>
<accession>A0A699GWB7</accession>
<organism evidence="2">
    <name type="scientific">Tanacetum cinerariifolium</name>
    <name type="common">Dalmatian daisy</name>
    <name type="synonym">Chrysanthemum cinerariifolium</name>
    <dbReference type="NCBI Taxonomy" id="118510"/>
    <lineage>
        <taxon>Eukaryota</taxon>
        <taxon>Viridiplantae</taxon>
        <taxon>Streptophyta</taxon>
        <taxon>Embryophyta</taxon>
        <taxon>Tracheophyta</taxon>
        <taxon>Spermatophyta</taxon>
        <taxon>Magnoliopsida</taxon>
        <taxon>eudicotyledons</taxon>
        <taxon>Gunneridae</taxon>
        <taxon>Pentapetalae</taxon>
        <taxon>asterids</taxon>
        <taxon>campanulids</taxon>
        <taxon>Asterales</taxon>
        <taxon>Asteraceae</taxon>
        <taxon>Asteroideae</taxon>
        <taxon>Anthemideae</taxon>
        <taxon>Anthemidinae</taxon>
        <taxon>Tanacetum</taxon>
    </lineage>
</organism>
<evidence type="ECO:0000256" key="1">
    <source>
        <dbReference type="SAM" id="MobiDB-lite"/>
    </source>
</evidence>
<protein>
    <recommendedName>
        <fullName evidence="3">Reverse transcriptase domain-containing protein</fullName>
    </recommendedName>
</protein>
<feature type="region of interest" description="Disordered" evidence="1">
    <location>
        <begin position="1"/>
        <end position="36"/>
    </location>
</feature>
<sequence>MHTRSSSNLPVESPPNPSTSNPKHRNRRRSKQPFILKESPIDTMVDQRTMAEFLRAPTKGYAEAIVVPPILAEQFELKHSLINMMTLDQFFGLEKENPHDHIRCQSANKCCDYLHDSYSQTISSNPTSSSVKAVEEICVTFGGAHPHYQCLATGGNTFSKLRDNIQGYVAAAAVNYNQGSGSLPSNTISNPNGELKAITTRSGIVLNGPSVLIPPLFINPEEDERVEETLTDQDLAEDPFHPNIPYPSRMLKQKQQQKNKVQIHIFWQMFKQLHINITLADALILMLKYQKLIKALLSNKEKLLELANTPLNENCSAVILKKLPEKLGDLGKFLIPCGFKMILRDGDERLTLNMRHDTSSYSNQSKKESINMINICDDSSEDFLEELFIKNHQSGNPTSSFHPKLTSPEVKDDVFDPDHLLKPLFPSPIPVEDIDSFLEKSDTSLSLLEYETFINHTEETSSGSTTINADYSLPKYDSFIFKIKPDQGKSTSVVRKDNLTEPRVHVPNVLTTHPSDFIPSDNSLPEYEIFYFDTEEKNSGSTTIYADISLLDLECFNFDFKPDLGELISIVDSRIRENVPSATNVNLPHEKDHSPLFAYVV</sequence>
<evidence type="ECO:0008006" key="3">
    <source>
        <dbReference type="Google" id="ProtNLM"/>
    </source>
</evidence>
<gene>
    <name evidence="2" type="ORF">Tci_226120</name>
</gene>
<proteinExistence type="predicted"/>
<reference evidence="2" key="1">
    <citation type="journal article" date="2019" name="Sci. Rep.">
        <title>Draft genome of Tanacetum cinerariifolium, the natural source of mosquito coil.</title>
        <authorList>
            <person name="Yamashiro T."/>
            <person name="Shiraishi A."/>
            <person name="Satake H."/>
            <person name="Nakayama K."/>
        </authorList>
    </citation>
    <scope>NUCLEOTIDE SEQUENCE</scope>
</reference>
<dbReference type="EMBL" id="BKCJ010062770">
    <property type="protein sequence ID" value="GEW54144.1"/>
    <property type="molecule type" value="Genomic_DNA"/>
</dbReference>
<feature type="compositionally biased region" description="Basic residues" evidence="1">
    <location>
        <begin position="22"/>
        <end position="31"/>
    </location>
</feature>
<comment type="caution">
    <text evidence="2">The sequence shown here is derived from an EMBL/GenBank/DDBJ whole genome shotgun (WGS) entry which is preliminary data.</text>
</comment>